<evidence type="ECO:0000256" key="11">
    <source>
        <dbReference type="ARBA" id="ARBA00023242"/>
    </source>
</evidence>
<keyword evidence="7" id="KW-0862">Zinc</keyword>
<dbReference type="PANTHER" id="PTHR45925:SF2">
    <property type="entry name" value="ZINC FINGER PROTEIN 536"/>
    <property type="match status" value="1"/>
</dbReference>
<comment type="caution">
    <text evidence="15">The sequence shown here is derived from an EMBL/GenBank/DDBJ whole genome shotgun (WGS) entry which is preliminary data.</text>
</comment>
<dbReference type="GO" id="GO:0005634">
    <property type="term" value="C:nucleus"/>
    <property type="evidence" value="ECO:0007669"/>
    <property type="project" value="UniProtKB-SubCell"/>
</dbReference>
<dbReference type="AlphaFoldDB" id="A0A835TWF6"/>
<sequence>MAFSNKPNKITVHAFFPALGASGFAAPGCMVHSLDEVLAPWSSASALLVTPGGENCARELQCPDPAGIMHHLLRAHTGAHLTISSKCSACCWEVVVFLAILDLNLANISQDIQALLRSSLPETGQRSRDCKGERVTPTAERADPQQARILLNLANKQFVTQPADVSVAQIVITNGSQSSTPRVLPTKDCSAVPEADAHLNSTILNGQYSMSQKLHQITSQLSHAFPELQNRQNPEEKASVPLEDKSHMSIANQPISSQMALLANQLNREVDTSLNGRVDLQQFLNGQNLGIMSQMSDIEDDARKNRKYPCPLCGKRFRFNSILSLHMRTHTGEKPFKCPYCDHRAAQKGNLKIHLRTHKLGNLGKGRGRVREENRLLHELEERAILRDKQMKSSLLQPRPDVKAQQHTQPMPLANCNLSVPPNHNTSDISNPVPSPKPVSVQEEVVAQTAGFRCTFCKGKFKKREELDRHIRILHKPYKCTLCDFAASQEEELISHVEKAHITAESAQGQGSNGNGEQSTNEFRCESGFLPPDKARLSEQNQIYNKGDMPMKEKEVLGKLLSPISGIGHSIAEGDKHSLLGCLNLVPPLKSSCIERLQAAAKAAEMDPVNSYQAWQLMARGMAMEHGFLSKEQQIQRSHEDTLANAGVMFDKEKREYVLVGADGSKQKMPADLVHSTKMGNQRDLPSKLDPLEGSRDFLSHGMNQGLDYNLQSHGNIKEKPTECPDCGRVFRTYHQVVVHSRVHKRDRKGEDEIIQGSLDERRGSGSDQESQSVSRSTTPGSSNITEESGVGGGLSQTGSAQEDSPHPSSPSSSVIVINHSVPVISHNPHETI</sequence>
<gene>
    <name evidence="16" type="ORF">IHE44_0002245</name>
    <name evidence="15" type="ORF">IHE44_010946</name>
</gene>
<dbReference type="InterPro" id="IPR051967">
    <property type="entry name" value="Krueppel_C2H2-ZF"/>
</dbReference>
<dbReference type="GO" id="GO:0000981">
    <property type="term" value="F:DNA-binding transcription factor activity, RNA polymerase II-specific"/>
    <property type="evidence" value="ECO:0007669"/>
    <property type="project" value="TreeGrafter"/>
</dbReference>
<dbReference type="PROSITE" id="PS00028">
    <property type="entry name" value="ZINC_FINGER_C2H2_1"/>
    <property type="match status" value="3"/>
</dbReference>
<reference evidence="16" key="3">
    <citation type="submission" date="2022-01" db="EMBL/GenBank/DDBJ databases">
        <authorList>
            <person name="Rubenstein D.R."/>
        </authorList>
    </citation>
    <scope>NUCLEOTIDE SEQUENCE</scope>
    <source>
        <strain evidence="16">SS15</strain>
        <tissue evidence="16">Liver</tissue>
    </source>
</reference>
<evidence type="ECO:0000256" key="4">
    <source>
        <dbReference type="ARBA" id="ARBA00022723"/>
    </source>
</evidence>
<evidence type="ECO:0000256" key="8">
    <source>
        <dbReference type="ARBA" id="ARBA00023015"/>
    </source>
</evidence>
<keyword evidence="11" id="KW-0539">Nucleus</keyword>
<dbReference type="InterPro" id="IPR036236">
    <property type="entry name" value="Znf_C2H2_sf"/>
</dbReference>
<dbReference type="FunFam" id="3.30.160.60:FF:000591">
    <property type="entry name" value="Zinc finger protein 536"/>
    <property type="match status" value="1"/>
</dbReference>
<feature type="compositionally biased region" description="Low complexity" evidence="13">
    <location>
        <begin position="810"/>
        <end position="827"/>
    </location>
</feature>
<dbReference type="OrthoDB" id="6077919at2759"/>
<feature type="compositionally biased region" description="Low complexity" evidence="13">
    <location>
        <begin position="505"/>
        <end position="522"/>
    </location>
</feature>
<protein>
    <recommendedName>
        <fullName evidence="14">C2H2-type domain-containing protein</fullName>
    </recommendedName>
</protein>
<keyword evidence="17" id="KW-1185">Reference proteome</keyword>
<dbReference type="EMBL" id="JADDUC020000012">
    <property type="protein sequence ID" value="KAI1235383.1"/>
    <property type="molecule type" value="Genomic_DNA"/>
</dbReference>
<reference evidence="16 17" key="2">
    <citation type="journal article" date="2021" name="J. Hered.">
        <title>Feather Gene Expression Elucidates the Developmental Basis of Plumage Iridescence in African Starlings.</title>
        <authorList>
            <person name="Rubenstein D.R."/>
            <person name="Corvelo A."/>
            <person name="MacManes M.D."/>
            <person name="Maia R."/>
            <person name="Narzisi G."/>
            <person name="Rousaki A."/>
            <person name="Vandenabeele P."/>
            <person name="Shawkey M.D."/>
            <person name="Solomon J."/>
        </authorList>
    </citation>
    <scope>NUCLEOTIDE SEQUENCE [LARGE SCALE GENOMIC DNA]</scope>
    <source>
        <strain evidence="16">SS15</strain>
    </source>
</reference>
<dbReference type="Gene3D" id="3.30.160.60">
    <property type="entry name" value="Classic Zinc Finger"/>
    <property type="match status" value="3"/>
</dbReference>
<evidence type="ECO:0000256" key="10">
    <source>
        <dbReference type="ARBA" id="ARBA00023163"/>
    </source>
</evidence>
<evidence type="ECO:0000313" key="15">
    <source>
        <dbReference type="EMBL" id="KAG0121471.1"/>
    </source>
</evidence>
<organism evidence="15">
    <name type="scientific">Lamprotornis superbus</name>
    <dbReference type="NCBI Taxonomy" id="245042"/>
    <lineage>
        <taxon>Eukaryota</taxon>
        <taxon>Metazoa</taxon>
        <taxon>Chordata</taxon>
        <taxon>Craniata</taxon>
        <taxon>Vertebrata</taxon>
        <taxon>Euteleostomi</taxon>
        <taxon>Archelosauria</taxon>
        <taxon>Archosauria</taxon>
        <taxon>Dinosauria</taxon>
        <taxon>Saurischia</taxon>
        <taxon>Theropoda</taxon>
        <taxon>Coelurosauria</taxon>
        <taxon>Aves</taxon>
        <taxon>Neognathae</taxon>
        <taxon>Neoaves</taxon>
        <taxon>Telluraves</taxon>
        <taxon>Australaves</taxon>
        <taxon>Passeriformes</taxon>
        <taxon>Sturnidae</taxon>
        <taxon>Lamprotornis</taxon>
    </lineage>
</organism>
<evidence type="ECO:0000256" key="5">
    <source>
        <dbReference type="ARBA" id="ARBA00022737"/>
    </source>
</evidence>
<dbReference type="Pfam" id="PF16606">
    <property type="entry name" value="zf-C2H2_assoc"/>
    <property type="match status" value="1"/>
</dbReference>
<proteinExistence type="inferred from homology"/>
<dbReference type="EMBL" id="JADDUC010000049">
    <property type="protein sequence ID" value="KAG0121471.1"/>
    <property type="molecule type" value="Genomic_DNA"/>
</dbReference>
<reference evidence="15" key="1">
    <citation type="submission" date="2020-10" db="EMBL/GenBank/DDBJ databases">
        <title>Feather gene expression reveals the developmental basis of iridescence in African starlings.</title>
        <authorList>
            <person name="Rubenstein D.R."/>
        </authorList>
    </citation>
    <scope>NUCLEOTIDE SEQUENCE</scope>
    <source>
        <strain evidence="15">SS15</strain>
        <tissue evidence="15">Liver</tissue>
    </source>
</reference>
<evidence type="ECO:0000259" key="14">
    <source>
        <dbReference type="PROSITE" id="PS50157"/>
    </source>
</evidence>
<keyword evidence="8" id="KW-0805">Transcription regulation</keyword>
<keyword evidence="3" id="KW-0597">Phosphoprotein</keyword>
<dbReference type="FunFam" id="3.30.160.60:FF:000615">
    <property type="entry name" value="Zinc finger protein 536"/>
    <property type="match status" value="1"/>
</dbReference>
<evidence type="ECO:0000256" key="1">
    <source>
        <dbReference type="ARBA" id="ARBA00004123"/>
    </source>
</evidence>
<evidence type="ECO:0000256" key="7">
    <source>
        <dbReference type="ARBA" id="ARBA00022833"/>
    </source>
</evidence>
<feature type="domain" description="C2H2-type" evidence="14">
    <location>
        <begin position="452"/>
        <end position="480"/>
    </location>
</feature>
<dbReference type="Pfam" id="PF00096">
    <property type="entry name" value="zf-C2H2"/>
    <property type="match status" value="2"/>
</dbReference>
<keyword evidence="10" id="KW-0804">Transcription</keyword>
<dbReference type="Proteomes" id="UP000618051">
    <property type="component" value="Unassembled WGS sequence"/>
</dbReference>
<feature type="region of interest" description="Disordered" evidence="13">
    <location>
        <begin position="504"/>
        <end position="532"/>
    </location>
</feature>
<evidence type="ECO:0000256" key="3">
    <source>
        <dbReference type="ARBA" id="ARBA00022553"/>
    </source>
</evidence>
<dbReference type="InterPro" id="IPR013087">
    <property type="entry name" value="Znf_C2H2_type"/>
</dbReference>
<comment type="similarity">
    <text evidence="2">Belongs to the krueppel C2H2-type zinc-finger protein family.</text>
</comment>
<evidence type="ECO:0000313" key="17">
    <source>
        <dbReference type="Proteomes" id="UP000618051"/>
    </source>
</evidence>
<dbReference type="FunFam" id="3.30.160.60:FF:000075">
    <property type="entry name" value="Putative zinc finger protein 536"/>
    <property type="match status" value="1"/>
</dbReference>
<evidence type="ECO:0000256" key="6">
    <source>
        <dbReference type="ARBA" id="ARBA00022771"/>
    </source>
</evidence>
<dbReference type="SUPFAM" id="SSF57667">
    <property type="entry name" value="beta-beta-alpha zinc fingers"/>
    <property type="match status" value="3"/>
</dbReference>
<dbReference type="Pfam" id="PF13909">
    <property type="entry name" value="zf-H2C2_5"/>
    <property type="match status" value="1"/>
</dbReference>
<keyword evidence="4" id="KW-0479">Metal-binding</keyword>
<dbReference type="SMART" id="SM00355">
    <property type="entry name" value="ZnF_C2H2"/>
    <property type="match status" value="5"/>
</dbReference>
<evidence type="ECO:0000256" key="13">
    <source>
        <dbReference type="SAM" id="MobiDB-lite"/>
    </source>
</evidence>
<evidence type="ECO:0000256" key="12">
    <source>
        <dbReference type="PROSITE-ProRule" id="PRU00042"/>
    </source>
</evidence>
<dbReference type="GO" id="GO:0000978">
    <property type="term" value="F:RNA polymerase II cis-regulatory region sequence-specific DNA binding"/>
    <property type="evidence" value="ECO:0007669"/>
    <property type="project" value="TreeGrafter"/>
</dbReference>
<evidence type="ECO:0000256" key="9">
    <source>
        <dbReference type="ARBA" id="ARBA00023125"/>
    </source>
</evidence>
<evidence type="ECO:0000313" key="16">
    <source>
        <dbReference type="EMBL" id="KAI1235383.1"/>
    </source>
</evidence>
<accession>A0A835TWF6</accession>
<feature type="domain" description="C2H2-type" evidence="14">
    <location>
        <begin position="722"/>
        <end position="749"/>
    </location>
</feature>
<feature type="compositionally biased region" description="Polar residues" evidence="13">
    <location>
        <begin position="766"/>
        <end position="787"/>
    </location>
</feature>
<feature type="domain" description="C2H2-type" evidence="14">
    <location>
        <begin position="336"/>
        <end position="358"/>
    </location>
</feature>
<evidence type="ECO:0000256" key="2">
    <source>
        <dbReference type="ARBA" id="ARBA00006991"/>
    </source>
</evidence>
<comment type="subcellular location">
    <subcellularLocation>
        <location evidence="1">Nucleus</location>
    </subcellularLocation>
</comment>
<dbReference type="PROSITE" id="PS50157">
    <property type="entry name" value="ZINC_FINGER_C2H2_2"/>
    <property type="match status" value="4"/>
</dbReference>
<keyword evidence="9" id="KW-0238">DNA-binding</keyword>
<keyword evidence="5" id="KW-0677">Repeat</keyword>
<feature type="region of interest" description="Disordered" evidence="13">
    <location>
        <begin position="741"/>
        <end position="833"/>
    </location>
</feature>
<keyword evidence="6 12" id="KW-0863">Zinc-finger</keyword>
<dbReference type="PANTHER" id="PTHR45925">
    <property type="entry name" value="ZINC FINGER PROTEIN"/>
    <property type="match status" value="1"/>
</dbReference>
<feature type="domain" description="C2H2-type" evidence="14">
    <location>
        <begin position="308"/>
        <end position="335"/>
    </location>
</feature>
<dbReference type="GO" id="GO:0008270">
    <property type="term" value="F:zinc ion binding"/>
    <property type="evidence" value="ECO:0007669"/>
    <property type="project" value="UniProtKB-KW"/>
</dbReference>
<name>A0A835TWF6_9PASS</name>